<dbReference type="SUPFAM" id="SSF52833">
    <property type="entry name" value="Thioredoxin-like"/>
    <property type="match status" value="1"/>
</dbReference>
<dbReference type="InterPro" id="IPR013766">
    <property type="entry name" value="Thioredoxin_domain"/>
</dbReference>
<dbReference type="AlphaFoldDB" id="A0A1H2QB00"/>
<sequence>MSVFGDIISTSKPVLIVFYAGWHYLTEDASTSIQQVADSLGEAVRVIKIDIDNNKELTKKLQINGIPTYMIFHKGELVWRTEALQPTANLISAIKPFIEL</sequence>
<dbReference type="InterPro" id="IPR036249">
    <property type="entry name" value="Thioredoxin-like_sf"/>
</dbReference>
<dbReference type="GO" id="GO:0015035">
    <property type="term" value="F:protein-disulfide reductase activity"/>
    <property type="evidence" value="ECO:0007669"/>
    <property type="project" value="TreeGrafter"/>
</dbReference>
<gene>
    <name evidence="2" type="ORF">SAMN05444420_10199</name>
</gene>
<name>A0A1H2QB00_9FLAO</name>
<evidence type="ECO:0000313" key="2">
    <source>
        <dbReference type="EMBL" id="SDW04265.1"/>
    </source>
</evidence>
<dbReference type="EMBL" id="FNND01000001">
    <property type="protein sequence ID" value="SDW04265.1"/>
    <property type="molecule type" value="Genomic_DNA"/>
</dbReference>
<dbReference type="GO" id="GO:0005829">
    <property type="term" value="C:cytosol"/>
    <property type="evidence" value="ECO:0007669"/>
    <property type="project" value="TreeGrafter"/>
</dbReference>
<feature type="domain" description="Thioredoxin" evidence="1">
    <location>
        <begin position="4"/>
        <end position="95"/>
    </location>
</feature>
<dbReference type="Proteomes" id="UP000182771">
    <property type="component" value="Unassembled WGS sequence"/>
</dbReference>
<organism evidence="2 3">
    <name type="scientific">Capnocytophaga granulosa</name>
    <dbReference type="NCBI Taxonomy" id="45242"/>
    <lineage>
        <taxon>Bacteria</taxon>
        <taxon>Pseudomonadati</taxon>
        <taxon>Bacteroidota</taxon>
        <taxon>Flavobacteriia</taxon>
        <taxon>Flavobacteriales</taxon>
        <taxon>Flavobacteriaceae</taxon>
        <taxon>Capnocytophaga</taxon>
    </lineage>
</organism>
<dbReference type="Pfam" id="PF00085">
    <property type="entry name" value="Thioredoxin"/>
    <property type="match status" value="1"/>
</dbReference>
<dbReference type="PANTHER" id="PTHR45663:SF11">
    <property type="entry name" value="GEO12009P1"/>
    <property type="match status" value="1"/>
</dbReference>
<proteinExistence type="predicted"/>
<dbReference type="GeneID" id="85018025"/>
<dbReference type="CDD" id="cd02947">
    <property type="entry name" value="TRX_family"/>
    <property type="match status" value="1"/>
</dbReference>
<dbReference type="GO" id="GO:0045454">
    <property type="term" value="P:cell redox homeostasis"/>
    <property type="evidence" value="ECO:0007669"/>
    <property type="project" value="TreeGrafter"/>
</dbReference>
<keyword evidence="3" id="KW-1185">Reference proteome</keyword>
<dbReference type="PANTHER" id="PTHR45663">
    <property type="entry name" value="GEO12009P1"/>
    <property type="match status" value="1"/>
</dbReference>
<evidence type="ECO:0000259" key="1">
    <source>
        <dbReference type="Pfam" id="PF00085"/>
    </source>
</evidence>
<evidence type="ECO:0000313" key="3">
    <source>
        <dbReference type="Proteomes" id="UP000182771"/>
    </source>
</evidence>
<reference evidence="2 3" key="1">
    <citation type="submission" date="2016-10" db="EMBL/GenBank/DDBJ databases">
        <authorList>
            <person name="Varghese N."/>
            <person name="Submissions S."/>
        </authorList>
    </citation>
    <scope>NUCLEOTIDE SEQUENCE [LARGE SCALE GENOMIC DNA]</scope>
    <source>
        <strain evidence="2 3">DSM 11449</strain>
    </source>
</reference>
<dbReference type="RefSeq" id="WP_009641381.1">
    <property type="nucleotide sequence ID" value="NZ_CAJPRD010000005.1"/>
</dbReference>
<dbReference type="OrthoDB" id="9790390at2"/>
<comment type="caution">
    <text evidence="2">The sequence shown here is derived from an EMBL/GenBank/DDBJ whole genome shotgun (WGS) entry which is preliminary data.</text>
</comment>
<accession>A0A1H2QB00</accession>
<protein>
    <submittedName>
        <fullName evidence="2">Thioredoxin 1</fullName>
    </submittedName>
</protein>
<dbReference type="Gene3D" id="3.40.30.10">
    <property type="entry name" value="Glutaredoxin"/>
    <property type="match status" value="1"/>
</dbReference>